<accession>A0AC35TL59</accession>
<reference evidence="2" key="1">
    <citation type="submission" date="2016-11" db="UniProtKB">
        <authorList>
            <consortium name="WormBaseParasite"/>
        </authorList>
    </citation>
    <scope>IDENTIFICATION</scope>
    <source>
        <strain evidence="2">KR3021</strain>
    </source>
</reference>
<evidence type="ECO:0000313" key="1">
    <source>
        <dbReference type="Proteomes" id="UP000095286"/>
    </source>
</evidence>
<proteinExistence type="predicted"/>
<evidence type="ECO:0000313" key="2">
    <source>
        <dbReference type="WBParaSite" id="RSKR_0000174200.1"/>
    </source>
</evidence>
<organism evidence="1 2">
    <name type="scientific">Rhabditophanes sp. KR3021</name>
    <dbReference type="NCBI Taxonomy" id="114890"/>
    <lineage>
        <taxon>Eukaryota</taxon>
        <taxon>Metazoa</taxon>
        <taxon>Ecdysozoa</taxon>
        <taxon>Nematoda</taxon>
        <taxon>Chromadorea</taxon>
        <taxon>Rhabditida</taxon>
        <taxon>Tylenchina</taxon>
        <taxon>Panagrolaimomorpha</taxon>
        <taxon>Strongyloidoidea</taxon>
        <taxon>Alloionematidae</taxon>
        <taxon>Rhabditophanes</taxon>
    </lineage>
</organism>
<dbReference type="Proteomes" id="UP000095286">
    <property type="component" value="Unplaced"/>
</dbReference>
<sequence length="332" mass="38242">METAVQRIQGGAGVAFERRIKRGESEGIMLKTIKKSRKKFVGKKKAVVKVRFPFYSFSLYEEDIRKIDKVNDQGFLNDSVVDFFLNHLVFHLLDESPSRVHVFPSALWYFMKGHQDHDREEDEDKISVRSEVSDLIKIQNHEYKLKQLTLSLEGIDLFDFDYLLFPIFNNGHWSLILVCQPYLLTFAGTNAEEENLSAAFIIFDSDMKNEPQHFNNAGTLADFIKAQHKIVVDRSQRESSEGKTNTVPDLTILDKPKGLNYSVVLPVGMPQQLHAADSGVFMLEYAERFFTNTPNTQTILENGFDFAATYPDFSVDQKRRELMEVIRQFSAY</sequence>
<protein>
    <submittedName>
        <fullName evidence="2">ULP_PROTEASE domain-containing protein</fullName>
    </submittedName>
</protein>
<dbReference type="WBParaSite" id="RSKR_0000174200.1">
    <property type="protein sequence ID" value="RSKR_0000174200.1"/>
    <property type="gene ID" value="RSKR_0000174200"/>
</dbReference>
<name>A0AC35TL59_9BILA</name>